<dbReference type="GO" id="GO:0016491">
    <property type="term" value="F:oxidoreductase activity"/>
    <property type="evidence" value="ECO:0007669"/>
    <property type="project" value="UniProtKB-KW"/>
</dbReference>
<keyword evidence="2" id="KW-0560">Oxidoreductase</keyword>
<proteinExistence type="inferred from homology"/>
<evidence type="ECO:0000256" key="3">
    <source>
        <dbReference type="RuleBase" id="RU000363"/>
    </source>
</evidence>
<protein>
    <submittedName>
        <fullName evidence="4">Short-chain dehydrogenase</fullName>
    </submittedName>
</protein>
<dbReference type="Pfam" id="PF00106">
    <property type="entry name" value="adh_short"/>
    <property type="match status" value="1"/>
</dbReference>
<evidence type="ECO:0000256" key="1">
    <source>
        <dbReference type="ARBA" id="ARBA00006484"/>
    </source>
</evidence>
<organism evidence="4 5">
    <name type="scientific">Bacillus pumilus</name>
    <name type="common">Bacillus mesentericus</name>
    <dbReference type="NCBI Taxonomy" id="1408"/>
    <lineage>
        <taxon>Bacteria</taxon>
        <taxon>Bacillati</taxon>
        <taxon>Bacillota</taxon>
        <taxon>Bacilli</taxon>
        <taxon>Bacillales</taxon>
        <taxon>Bacillaceae</taxon>
        <taxon>Bacillus</taxon>
    </lineage>
</organism>
<evidence type="ECO:0000313" key="4">
    <source>
        <dbReference type="EMBL" id="PIK27228.1"/>
    </source>
</evidence>
<dbReference type="NCBIfam" id="NF005372">
    <property type="entry name" value="PRK06914.1"/>
    <property type="match status" value="1"/>
</dbReference>
<dbReference type="Proteomes" id="UP000230768">
    <property type="component" value="Unassembled WGS sequence"/>
</dbReference>
<name>A0A2G8IUN8_BACPU</name>
<dbReference type="CDD" id="cd05374">
    <property type="entry name" value="17beta-HSD-like_SDR_c"/>
    <property type="match status" value="1"/>
</dbReference>
<dbReference type="InterPro" id="IPR036291">
    <property type="entry name" value="NAD(P)-bd_dom_sf"/>
</dbReference>
<dbReference type="Gene3D" id="3.40.50.720">
    <property type="entry name" value="NAD(P)-binding Rossmann-like Domain"/>
    <property type="match status" value="1"/>
</dbReference>
<dbReference type="SUPFAM" id="SSF51735">
    <property type="entry name" value="NAD(P)-binding Rossmann-fold domains"/>
    <property type="match status" value="1"/>
</dbReference>
<dbReference type="AlphaFoldDB" id="A0A2G8IUN8"/>
<dbReference type="EMBL" id="PEKP01000008">
    <property type="protein sequence ID" value="PIK27228.1"/>
    <property type="molecule type" value="Genomic_DNA"/>
</dbReference>
<evidence type="ECO:0000256" key="2">
    <source>
        <dbReference type="ARBA" id="ARBA00023002"/>
    </source>
</evidence>
<dbReference type="InterPro" id="IPR051911">
    <property type="entry name" value="SDR_oxidoreductase"/>
</dbReference>
<reference evidence="4 5" key="1">
    <citation type="submission" date="2017-11" db="EMBL/GenBank/DDBJ databases">
        <title>Draft genome sequence of Bacillus pumilus 51_5il from lake Gorkoye (Russia: Novosibirsk region).</title>
        <authorList>
            <person name="Shipova A.A."/>
            <person name="Rozanov A.S."/>
            <person name="Bryanskaya A.V."/>
            <person name="Peltek S.E."/>
        </authorList>
    </citation>
    <scope>NUCLEOTIDE SEQUENCE [LARGE SCALE GENOMIC DNA]</scope>
    <source>
        <strain evidence="4 5">51_5il</strain>
    </source>
</reference>
<comment type="similarity">
    <text evidence="1 3">Belongs to the short-chain dehydrogenases/reductases (SDR) family.</text>
</comment>
<dbReference type="InterPro" id="IPR002347">
    <property type="entry name" value="SDR_fam"/>
</dbReference>
<comment type="caution">
    <text evidence="4">The sequence shown here is derived from an EMBL/GenBank/DDBJ whole genome shotgun (WGS) entry which is preliminary data.</text>
</comment>
<dbReference type="PANTHER" id="PTHR43976:SF16">
    <property type="entry name" value="SHORT-CHAIN DEHYDROGENASE_REDUCTASE FAMILY PROTEIN"/>
    <property type="match status" value="1"/>
</dbReference>
<dbReference type="InterPro" id="IPR020904">
    <property type="entry name" value="Sc_DH/Rdtase_CS"/>
</dbReference>
<gene>
    <name evidence="4" type="ORF">CTV99_07525</name>
</gene>
<dbReference type="PANTHER" id="PTHR43976">
    <property type="entry name" value="SHORT CHAIN DEHYDROGENASE"/>
    <property type="match status" value="1"/>
</dbReference>
<evidence type="ECO:0000313" key="5">
    <source>
        <dbReference type="Proteomes" id="UP000230768"/>
    </source>
</evidence>
<accession>A0A2G8IUN8</accession>
<sequence>MKTKNIRQKENRMMKKTAIVTGANSGFGKLITMRLAKQGYTVIAGVRQEANAKKLAEEMKQASLSESIHIEALDVADTQSIQAFKKKLDAYAPITLLVNNAGTAYAGFAEEVPIDTYRQQFEVNVFGVMEMTQAVLPFMTSGAKIFNMSSISGLMGMPALSPYVSSKFALEGYTESLRIELASFGIQAALIEPGSFQTNIWNTSMNEQMIQPAEDSKYTSIYQKMMGYFDAQKSNYGDPREVAELVVTLAEKKQLKQLRYLVGKGVRLSFTAKQLLPWNLWEKIILRTLSSKK</sequence>
<dbReference type="PRINTS" id="PR00081">
    <property type="entry name" value="GDHRDH"/>
</dbReference>
<dbReference type="PROSITE" id="PS00061">
    <property type="entry name" value="ADH_SHORT"/>
    <property type="match status" value="1"/>
</dbReference>
<dbReference type="PRINTS" id="PR00080">
    <property type="entry name" value="SDRFAMILY"/>
</dbReference>